<evidence type="ECO:0000313" key="3">
    <source>
        <dbReference type="Proteomes" id="UP001501094"/>
    </source>
</evidence>
<sequence>MQDKTPATECPETRAAMRDYLRNRMLPGRRRRMEDHLVGCAGCIREYVDLRQSRWTAAPVTTRRARPAVDLSVLPRAVLVAVA</sequence>
<accession>A0ABN2N5T8</accession>
<dbReference type="Pfam" id="PF13490">
    <property type="entry name" value="zf-HC2"/>
    <property type="match status" value="1"/>
</dbReference>
<proteinExistence type="predicted"/>
<keyword evidence="3" id="KW-1185">Reference proteome</keyword>
<dbReference type="RefSeq" id="WP_344099463.1">
    <property type="nucleotide sequence ID" value="NZ_BAAANL010000001.1"/>
</dbReference>
<evidence type="ECO:0000313" key="2">
    <source>
        <dbReference type="EMBL" id="GAA1852678.1"/>
    </source>
</evidence>
<gene>
    <name evidence="2" type="ORF">GCM10009751_06590</name>
</gene>
<name>A0ABN2N5T8_9MICO</name>
<organism evidence="2 3">
    <name type="scientific">Myceligenerans crystallogenes</name>
    <dbReference type="NCBI Taxonomy" id="316335"/>
    <lineage>
        <taxon>Bacteria</taxon>
        <taxon>Bacillati</taxon>
        <taxon>Actinomycetota</taxon>
        <taxon>Actinomycetes</taxon>
        <taxon>Micrococcales</taxon>
        <taxon>Promicromonosporaceae</taxon>
        <taxon>Myceligenerans</taxon>
    </lineage>
</organism>
<feature type="domain" description="Putative zinc-finger" evidence="1">
    <location>
        <begin position="10"/>
        <end position="43"/>
    </location>
</feature>
<dbReference type="Proteomes" id="UP001501094">
    <property type="component" value="Unassembled WGS sequence"/>
</dbReference>
<dbReference type="EMBL" id="BAAANL010000001">
    <property type="protein sequence ID" value="GAA1852678.1"/>
    <property type="molecule type" value="Genomic_DNA"/>
</dbReference>
<protein>
    <recommendedName>
        <fullName evidence="1">Putative zinc-finger domain-containing protein</fullName>
    </recommendedName>
</protein>
<comment type="caution">
    <text evidence="2">The sequence shown here is derived from an EMBL/GenBank/DDBJ whole genome shotgun (WGS) entry which is preliminary data.</text>
</comment>
<reference evidence="2 3" key="1">
    <citation type="journal article" date="2019" name="Int. J. Syst. Evol. Microbiol.">
        <title>The Global Catalogue of Microorganisms (GCM) 10K type strain sequencing project: providing services to taxonomists for standard genome sequencing and annotation.</title>
        <authorList>
            <consortium name="The Broad Institute Genomics Platform"/>
            <consortium name="The Broad Institute Genome Sequencing Center for Infectious Disease"/>
            <person name="Wu L."/>
            <person name="Ma J."/>
        </authorList>
    </citation>
    <scope>NUCLEOTIDE SEQUENCE [LARGE SCALE GENOMIC DNA]</scope>
    <source>
        <strain evidence="2 3">JCM 14326</strain>
    </source>
</reference>
<evidence type="ECO:0000259" key="1">
    <source>
        <dbReference type="Pfam" id="PF13490"/>
    </source>
</evidence>
<dbReference type="InterPro" id="IPR027383">
    <property type="entry name" value="Znf_put"/>
</dbReference>